<dbReference type="AlphaFoldDB" id="A0A7D3XE15"/>
<dbReference type="InterPro" id="IPR050768">
    <property type="entry name" value="UPF0353/GerABKA_families"/>
</dbReference>
<evidence type="ECO:0000313" key="8">
    <source>
        <dbReference type="Proteomes" id="UP000500961"/>
    </source>
</evidence>
<keyword evidence="4 5" id="KW-0472">Membrane</keyword>
<dbReference type="Proteomes" id="UP000500961">
    <property type="component" value="Chromosome"/>
</dbReference>
<dbReference type="InterPro" id="IPR036465">
    <property type="entry name" value="vWFA_dom_sf"/>
</dbReference>
<dbReference type="Pfam" id="PF07584">
    <property type="entry name" value="BatA"/>
    <property type="match status" value="1"/>
</dbReference>
<dbReference type="CDD" id="cd01467">
    <property type="entry name" value="vWA_BatA_type"/>
    <property type="match status" value="1"/>
</dbReference>
<dbReference type="KEGG" id="ttz:FHG85_06965"/>
<name>A0A7D3XE15_9BACT</name>
<dbReference type="PROSITE" id="PS50234">
    <property type="entry name" value="VWFA"/>
    <property type="match status" value="1"/>
</dbReference>
<organism evidence="7 8">
    <name type="scientific">Tenuifilum thalassicum</name>
    <dbReference type="NCBI Taxonomy" id="2590900"/>
    <lineage>
        <taxon>Bacteria</taxon>
        <taxon>Pseudomonadati</taxon>
        <taxon>Bacteroidota</taxon>
        <taxon>Bacteroidia</taxon>
        <taxon>Bacteroidales</taxon>
        <taxon>Tenuifilaceae</taxon>
        <taxon>Tenuifilum</taxon>
    </lineage>
</organism>
<evidence type="ECO:0000259" key="6">
    <source>
        <dbReference type="PROSITE" id="PS50234"/>
    </source>
</evidence>
<reference evidence="7 8" key="1">
    <citation type="submission" date="2019-07" db="EMBL/GenBank/DDBJ databases">
        <title>Thalassofilum flectens gen. nov., sp. nov., a novel moderate thermophilic anaerobe from a shallow sea hot spring in Kunashir Island (Russia), representing a new family in the order Bacteroidales, and proposal of Thalassofilacea fam. nov.</title>
        <authorList>
            <person name="Kochetkova T.V."/>
            <person name="Podosokorskaya O.A."/>
            <person name="Novikov A."/>
            <person name="Elcheninov A.G."/>
            <person name="Toshchakov S.V."/>
            <person name="Kublanov I.V."/>
        </authorList>
    </citation>
    <scope>NUCLEOTIDE SEQUENCE [LARGE SCALE GENOMIC DNA]</scope>
    <source>
        <strain evidence="7 8">38-H</strain>
    </source>
</reference>
<accession>A0A7D3XE15</accession>
<evidence type="ECO:0000256" key="2">
    <source>
        <dbReference type="ARBA" id="ARBA00022692"/>
    </source>
</evidence>
<sequence>MLLVVFANPKLLYLLLIVPFIVFWYFYRLHKSKAPLSISASQPFEKAKPNIKVYLRHIPFVLRVAAVTLAIVALARPQSTTVLQNVITEGIDIVLSIDVSGSMLARDFKPDRLEAAKNLGIKFISGRKNDRLGLVIFAGESFTLCPLTTDRATLINQFRAIEPNILEDGTAIGSGLSTAISRLKDSKSKSKVVILLTDGVNNRGEIAPMTAAEMAKTFGIRVYTIGVGTYGTAPYPVQTPFGTRYQDMKVEIDEALLKDIAQMTGGEYFRATNNKALEEVYSKIDKLEKSKIETNEYTKREELFRKWLLYSFVLLVAEFVLRRTYLLGI</sequence>
<dbReference type="PANTHER" id="PTHR22550">
    <property type="entry name" value="SPORE GERMINATION PROTEIN"/>
    <property type="match status" value="1"/>
</dbReference>
<evidence type="ECO:0000256" key="5">
    <source>
        <dbReference type="SAM" id="Phobius"/>
    </source>
</evidence>
<feature type="transmembrane region" description="Helical" evidence="5">
    <location>
        <begin position="12"/>
        <end position="27"/>
    </location>
</feature>
<dbReference type="InterPro" id="IPR002035">
    <property type="entry name" value="VWF_A"/>
</dbReference>
<dbReference type="InterPro" id="IPR033881">
    <property type="entry name" value="vWA_BatA_type"/>
</dbReference>
<dbReference type="Gene3D" id="3.40.50.410">
    <property type="entry name" value="von Willebrand factor, type A domain"/>
    <property type="match status" value="1"/>
</dbReference>
<keyword evidence="3 5" id="KW-1133">Transmembrane helix</keyword>
<proteinExistence type="predicted"/>
<evidence type="ECO:0000256" key="4">
    <source>
        <dbReference type="ARBA" id="ARBA00023136"/>
    </source>
</evidence>
<keyword evidence="2 5" id="KW-0812">Transmembrane</keyword>
<dbReference type="PANTHER" id="PTHR22550:SF5">
    <property type="entry name" value="LEUCINE ZIPPER PROTEIN 4"/>
    <property type="match status" value="1"/>
</dbReference>
<dbReference type="InterPro" id="IPR024163">
    <property type="entry name" value="Aerotolerance_reg_N"/>
</dbReference>
<evidence type="ECO:0000256" key="3">
    <source>
        <dbReference type="ARBA" id="ARBA00022989"/>
    </source>
</evidence>
<evidence type="ECO:0000256" key="1">
    <source>
        <dbReference type="ARBA" id="ARBA00022475"/>
    </source>
</evidence>
<gene>
    <name evidence="7" type="ORF">FHG85_06965</name>
</gene>
<feature type="transmembrane region" description="Helical" evidence="5">
    <location>
        <begin position="54"/>
        <end position="75"/>
    </location>
</feature>
<feature type="transmembrane region" description="Helical" evidence="5">
    <location>
        <begin position="307"/>
        <end position="325"/>
    </location>
</feature>
<dbReference type="SUPFAM" id="SSF53300">
    <property type="entry name" value="vWA-like"/>
    <property type="match status" value="1"/>
</dbReference>
<feature type="domain" description="VWFA" evidence="6">
    <location>
        <begin position="92"/>
        <end position="284"/>
    </location>
</feature>
<protein>
    <submittedName>
        <fullName evidence="7">VWA domain-containing protein</fullName>
    </submittedName>
</protein>
<keyword evidence="1" id="KW-1003">Cell membrane</keyword>
<dbReference type="SMART" id="SM00327">
    <property type="entry name" value="VWA"/>
    <property type="match status" value="1"/>
</dbReference>
<dbReference type="Pfam" id="PF00092">
    <property type="entry name" value="VWA"/>
    <property type="match status" value="1"/>
</dbReference>
<evidence type="ECO:0000313" key="7">
    <source>
        <dbReference type="EMBL" id="QKG80012.1"/>
    </source>
</evidence>
<dbReference type="EMBL" id="CP041345">
    <property type="protein sequence ID" value="QKG80012.1"/>
    <property type="molecule type" value="Genomic_DNA"/>
</dbReference>
<keyword evidence="8" id="KW-1185">Reference proteome</keyword>
<dbReference type="RefSeq" id="WP_173074339.1">
    <property type="nucleotide sequence ID" value="NZ_CP041345.1"/>
</dbReference>